<sequence>MSSALASSSSNCLCSDFQVEPIVTADFPSSSCSRPTSPLLEASTDISFINHVPPSPQTLSLNRIQCFSDGSKPIEKIDLLALISDGSVDPVTIASAPKAVKAAATATTSITFSDAGIATSSIYCQSSVANTIDASHRSSKLPPELLVCEKSSSTSLLAPNWLPLQLPFEKSLYEDIYRASLVSAQAFACPSQSALSQDQAGKTPTLHSSSLPSLPHNSQVPLPQILPSNFGQEVAHVAILK</sequence>
<accession>A0A448X190</accession>
<name>A0A448X190_9PLAT</name>
<organism evidence="1 2">
    <name type="scientific">Protopolystoma xenopodis</name>
    <dbReference type="NCBI Taxonomy" id="117903"/>
    <lineage>
        <taxon>Eukaryota</taxon>
        <taxon>Metazoa</taxon>
        <taxon>Spiralia</taxon>
        <taxon>Lophotrochozoa</taxon>
        <taxon>Platyhelminthes</taxon>
        <taxon>Monogenea</taxon>
        <taxon>Polyopisthocotylea</taxon>
        <taxon>Polystomatidea</taxon>
        <taxon>Polystomatidae</taxon>
        <taxon>Protopolystoma</taxon>
    </lineage>
</organism>
<proteinExistence type="predicted"/>
<gene>
    <name evidence="1" type="ORF">PXEA_LOCUS18655</name>
</gene>
<dbReference type="EMBL" id="CAAALY010072376">
    <property type="protein sequence ID" value="VEL25215.1"/>
    <property type="molecule type" value="Genomic_DNA"/>
</dbReference>
<reference evidence="1" key="1">
    <citation type="submission" date="2018-11" db="EMBL/GenBank/DDBJ databases">
        <authorList>
            <consortium name="Pathogen Informatics"/>
        </authorList>
    </citation>
    <scope>NUCLEOTIDE SEQUENCE</scope>
</reference>
<comment type="caution">
    <text evidence="1">The sequence shown here is derived from an EMBL/GenBank/DDBJ whole genome shotgun (WGS) entry which is preliminary data.</text>
</comment>
<evidence type="ECO:0000313" key="2">
    <source>
        <dbReference type="Proteomes" id="UP000784294"/>
    </source>
</evidence>
<protein>
    <submittedName>
        <fullName evidence="1">Uncharacterized protein</fullName>
    </submittedName>
</protein>
<keyword evidence="2" id="KW-1185">Reference proteome</keyword>
<dbReference type="AlphaFoldDB" id="A0A448X190"/>
<dbReference type="Proteomes" id="UP000784294">
    <property type="component" value="Unassembled WGS sequence"/>
</dbReference>
<evidence type="ECO:0000313" key="1">
    <source>
        <dbReference type="EMBL" id="VEL25215.1"/>
    </source>
</evidence>